<reference evidence="12" key="2">
    <citation type="submission" date="2019-10" db="EMBL/GenBank/DDBJ databases">
        <authorList>
            <consortium name="NCBI Genome Project"/>
        </authorList>
    </citation>
    <scope>NUCLEOTIDE SEQUENCE</scope>
    <source>
        <strain evidence="12">NI907</strain>
    </source>
</reference>
<dbReference type="InterPro" id="IPR005013">
    <property type="entry name" value="DDOST_48_kDa_subunit"/>
</dbReference>
<feature type="domain" description="OST48 middle" evidence="10">
    <location>
        <begin position="309"/>
        <end position="453"/>
    </location>
</feature>
<evidence type="ECO:0000256" key="4">
    <source>
        <dbReference type="ARBA" id="ARBA00022692"/>
    </source>
</evidence>
<dbReference type="PANTHER" id="PTHR10830:SF0">
    <property type="entry name" value="DOLICHYL-DIPHOSPHOOLIGOSACCHARIDE--PROTEIN GLYCOSYLTRANSFERASE 48 KDA SUBUNIT"/>
    <property type="match status" value="1"/>
</dbReference>
<dbReference type="InterPro" id="IPR055457">
    <property type="entry name" value="OST48_N"/>
</dbReference>
<evidence type="ECO:0000259" key="10">
    <source>
        <dbReference type="Pfam" id="PF23358"/>
    </source>
</evidence>
<comment type="function">
    <text evidence="8">Subunit of the oligosaccharyl transferase (OST) complex that catalyzes the initial transfer of a defined glycan (Glc(3)Man(9)GlcNAc(2) in eukaryotes) from the lipid carrier dolichol-pyrophosphate to an asparagine residue within an Asn-X-Ser/Thr consensus motif in nascent polypeptide chains, the first step in protein N-glycosylation. N-glycosylation occurs cotranslationally and the complex associates with the Sec61 complex at the channel-forming translocon complex that mediates protein translocation across the endoplasmic reticulum (ER).</text>
</comment>
<organism evidence="11 12">
    <name type="scientific">Pyricularia grisea</name>
    <name type="common">Crabgrass-specific blast fungus</name>
    <name type="synonym">Magnaporthe grisea</name>
    <dbReference type="NCBI Taxonomy" id="148305"/>
    <lineage>
        <taxon>Eukaryota</taxon>
        <taxon>Fungi</taxon>
        <taxon>Dikarya</taxon>
        <taxon>Ascomycota</taxon>
        <taxon>Pezizomycotina</taxon>
        <taxon>Sordariomycetes</taxon>
        <taxon>Sordariomycetidae</taxon>
        <taxon>Magnaporthales</taxon>
        <taxon>Pyriculariaceae</taxon>
        <taxon>Pyricularia</taxon>
    </lineage>
</organism>
<keyword evidence="5 8" id="KW-0256">Endoplasmic reticulum</keyword>
<sequence>MFKPILSLLFLLLAATVSAVSSSGDRLLVVLEDVAEKEKYSKFMGDLQSRGFKITYSTPKSDSINLSHLGERVYDHVVIFPTKSKGLGPNLTPALLLQFVKDEGNIMLALSSDTTVPISIVSLLHELDIHLPADRTGLVVDHFKYDTISAAEKHDVILVKPKPVRGFHRYIFGSDKETSQLLAVPRALGQTLGQSPLLNSVLRAPLTAYSYDPKEQSEVVDDLFAAGEQLSLVSAVQPRNSARVTVVGSAEMLQDQWFDAEVKQSSSNKKVSTYNREFARKLSGWTFQEYGVLRVKSVEHHLNEVGASNVSNPAIYRVKNDVTYTISISEYNPETKSWGPFTVPDGDEIQLEFSMLSPFHRLALEPATSTESDATKYTVSFTLPDQHGIFNFRVNYKRPFLTYIDTKDQVSVRHMAHDEWPRSFVISGAWPWITGIGATVTGWLAFCLVFMFSAPTGKATVTKKTQ</sequence>
<dbReference type="Pfam" id="PF03345">
    <property type="entry name" value="OST48_N"/>
    <property type="match status" value="1"/>
</dbReference>
<feature type="domain" description="OST48 N-terminal" evidence="9">
    <location>
        <begin position="26"/>
        <end position="286"/>
    </location>
</feature>
<evidence type="ECO:0000256" key="6">
    <source>
        <dbReference type="ARBA" id="ARBA00022989"/>
    </source>
</evidence>
<reference evidence="12" key="3">
    <citation type="submission" date="2025-08" db="UniProtKB">
        <authorList>
            <consortium name="RefSeq"/>
        </authorList>
    </citation>
    <scope>IDENTIFICATION</scope>
    <source>
        <strain evidence="12">NI907</strain>
    </source>
</reference>
<keyword evidence="7 8" id="KW-0472">Membrane</keyword>
<feature type="transmembrane region" description="Helical" evidence="8">
    <location>
        <begin position="429"/>
        <end position="454"/>
    </location>
</feature>
<evidence type="ECO:0000313" key="12">
    <source>
        <dbReference type="RefSeq" id="XP_030980485.1"/>
    </source>
</evidence>
<dbReference type="RefSeq" id="XP_030980485.1">
    <property type="nucleotide sequence ID" value="XM_031130527.1"/>
</dbReference>
<comment type="similarity">
    <text evidence="3 8">Belongs to the DDOST 48 kDa subunit family.</text>
</comment>
<comment type="subcellular location">
    <subcellularLocation>
        <location evidence="8">Endoplasmic reticulum membrane</location>
        <topology evidence="8">Single-pass type I membrane protein</topology>
    </subcellularLocation>
    <subcellularLocation>
        <location evidence="1">Membrane</location>
        <topology evidence="1">Single-pass type I membrane protein</topology>
    </subcellularLocation>
</comment>
<dbReference type="GO" id="GO:0008250">
    <property type="term" value="C:oligosaccharyltransferase complex"/>
    <property type="evidence" value="ECO:0007669"/>
    <property type="project" value="TreeGrafter"/>
</dbReference>
<keyword evidence="8" id="KW-0732">Signal</keyword>
<dbReference type="KEGG" id="pgri:PgNI_10555"/>
<name>A0A6P8B008_PYRGI</name>
<dbReference type="InterPro" id="IPR055459">
    <property type="entry name" value="OST48_MD"/>
</dbReference>
<feature type="signal peptide" evidence="8">
    <location>
        <begin position="1"/>
        <end position="19"/>
    </location>
</feature>
<keyword evidence="6 8" id="KW-1133">Transmembrane helix</keyword>
<dbReference type="Proteomes" id="UP000515153">
    <property type="component" value="Chromosome VII"/>
</dbReference>
<protein>
    <recommendedName>
        <fullName evidence="8">Dolichyl-diphosphooligosaccharide--protein glycosyltransferase subunit WBP1</fullName>
        <shortName evidence="8">Oligosaccharyl transferase subunit WBP1</shortName>
    </recommendedName>
</protein>
<feature type="chain" id="PRO_5028521859" description="Dolichyl-diphosphooligosaccharide--protein glycosyltransferase subunit WBP1" evidence="8">
    <location>
        <begin position="20"/>
        <end position="466"/>
    </location>
</feature>
<dbReference type="GO" id="GO:0018279">
    <property type="term" value="P:protein N-linked glycosylation via asparagine"/>
    <property type="evidence" value="ECO:0007669"/>
    <property type="project" value="UniProtKB-UniRule"/>
</dbReference>
<evidence type="ECO:0000259" key="9">
    <source>
        <dbReference type="Pfam" id="PF03345"/>
    </source>
</evidence>
<evidence type="ECO:0000256" key="7">
    <source>
        <dbReference type="ARBA" id="ARBA00023136"/>
    </source>
</evidence>
<evidence type="ECO:0000313" key="11">
    <source>
        <dbReference type="Proteomes" id="UP000515153"/>
    </source>
</evidence>
<dbReference type="PANTHER" id="PTHR10830">
    <property type="entry name" value="DOLICHYL-DIPHOSPHOOLIGOSACCHARIDE--PROTEIN GLYCOSYLTRANSFERASE 48 KDA SUBUNIT"/>
    <property type="match status" value="1"/>
</dbReference>
<keyword evidence="4 8" id="KW-0812">Transmembrane</keyword>
<dbReference type="UniPathway" id="UPA00378"/>
<evidence type="ECO:0000256" key="2">
    <source>
        <dbReference type="ARBA" id="ARBA00004922"/>
    </source>
</evidence>
<evidence type="ECO:0000256" key="3">
    <source>
        <dbReference type="ARBA" id="ARBA00008743"/>
    </source>
</evidence>
<dbReference type="GeneID" id="41965434"/>
<reference evidence="11 12" key="1">
    <citation type="journal article" date="2019" name="Mol. Biol. Evol.">
        <title>Blast fungal genomes show frequent chromosomal changes, gene gains and losses, and effector gene turnover.</title>
        <authorList>
            <person name="Gomez Luciano L.B."/>
            <person name="Jason Tsai I."/>
            <person name="Chuma I."/>
            <person name="Tosa Y."/>
            <person name="Chen Y.H."/>
            <person name="Li J.Y."/>
            <person name="Li M.Y."/>
            <person name="Jade Lu M.Y."/>
            <person name="Nakayashiki H."/>
            <person name="Li W.H."/>
        </authorList>
    </citation>
    <scope>NUCLEOTIDE SEQUENCE [LARGE SCALE GENOMIC DNA]</scope>
    <source>
        <strain evidence="11 12">NI907</strain>
    </source>
</reference>
<gene>
    <name evidence="12" type="ORF">PgNI_10555</name>
</gene>
<evidence type="ECO:0000256" key="1">
    <source>
        <dbReference type="ARBA" id="ARBA00004479"/>
    </source>
</evidence>
<evidence type="ECO:0000256" key="8">
    <source>
        <dbReference type="RuleBase" id="RU361142"/>
    </source>
</evidence>
<comment type="pathway">
    <text evidence="2 8">Protein modification; protein glycosylation.</text>
</comment>
<accession>A0A6P8B008</accession>
<proteinExistence type="inferred from homology"/>
<dbReference type="Pfam" id="PF23358">
    <property type="entry name" value="OST48_MD"/>
    <property type="match status" value="1"/>
</dbReference>
<dbReference type="AlphaFoldDB" id="A0A6P8B008"/>
<keyword evidence="11" id="KW-1185">Reference proteome</keyword>
<evidence type="ECO:0000256" key="5">
    <source>
        <dbReference type="ARBA" id="ARBA00022824"/>
    </source>
</evidence>
<comment type="subunit">
    <text evidence="8">Component of the oligosaccharyltransferase (OST) complex.</text>
</comment>